<comment type="caution">
    <text evidence="1">The sequence shown here is derived from an EMBL/GenBank/DDBJ whole genome shotgun (WGS) entry which is preliminary data.</text>
</comment>
<evidence type="ECO:0000313" key="2">
    <source>
        <dbReference type="Proteomes" id="UP000006241"/>
    </source>
</evidence>
<dbReference type="EMBL" id="ACHB01000092">
    <property type="protein sequence ID" value="EEI90228.1"/>
    <property type="molecule type" value="Genomic_DNA"/>
</dbReference>
<dbReference type="HOGENOM" id="CLU_2958439_0_0_10"/>
<gene>
    <name evidence="1" type="ORF">HMPREF0765_4179</name>
</gene>
<dbReference type="RefSeq" id="WP_003003630.1">
    <property type="nucleotide sequence ID" value="NZ_GG668630.1"/>
</dbReference>
<organism evidence="1 2">
    <name type="scientific">Sphingobacterium spiritivorum ATCC 33300</name>
    <dbReference type="NCBI Taxonomy" id="525372"/>
    <lineage>
        <taxon>Bacteria</taxon>
        <taxon>Pseudomonadati</taxon>
        <taxon>Bacteroidota</taxon>
        <taxon>Sphingobacteriia</taxon>
        <taxon>Sphingobacteriales</taxon>
        <taxon>Sphingobacteriaceae</taxon>
        <taxon>Sphingobacterium</taxon>
    </lineage>
</organism>
<evidence type="ECO:0000313" key="1">
    <source>
        <dbReference type="EMBL" id="EEI90228.1"/>
    </source>
</evidence>
<accession>C2G3M3</accession>
<protein>
    <submittedName>
        <fullName evidence="1">Uncharacterized protein</fullName>
    </submittedName>
</protein>
<proteinExistence type="predicted"/>
<dbReference type="AlphaFoldDB" id="C2G3M3"/>
<name>C2G3M3_SPHSI</name>
<sequence length="59" mass="7098">MKKKQIYNQEVINYLTKKYGVSVRYVRSSLDPRNKAPFADTIKKDYREKEKEIKKVLSM</sequence>
<reference evidence="1 2" key="1">
    <citation type="submission" date="2009-01" db="EMBL/GenBank/DDBJ databases">
        <authorList>
            <person name="Qin X."/>
            <person name="Bachman B."/>
            <person name="Battles P."/>
            <person name="Bell A."/>
            <person name="Bess C."/>
            <person name="Bickham C."/>
            <person name="Chaboub L."/>
            <person name="Chen D."/>
            <person name="Coyle M."/>
            <person name="Deiros D.R."/>
            <person name="Dinh H."/>
            <person name="Forbes L."/>
            <person name="Fowler G."/>
            <person name="Francisco L."/>
            <person name="Fu Q."/>
            <person name="Gubbala S."/>
            <person name="Hale W."/>
            <person name="Han Y."/>
            <person name="Hemphill L."/>
            <person name="Highlander S.K."/>
            <person name="Hirani K."/>
            <person name="Hogues M."/>
            <person name="Jackson L."/>
            <person name="Jakkamsetti A."/>
            <person name="Javaid M."/>
            <person name="Jiang H."/>
            <person name="Korchina V."/>
            <person name="Kovar C."/>
            <person name="Lara F."/>
            <person name="Lee S."/>
            <person name="Mata R."/>
            <person name="Mathew T."/>
            <person name="Moen C."/>
            <person name="Morales K."/>
            <person name="Munidasa M."/>
            <person name="Nazareth L."/>
            <person name="Ngo R."/>
            <person name="Nguyen L."/>
            <person name="Okwuonu G."/>
            <person name="Ongeri F."/>
            <person name="Patil S."/>
            <person name="Petrosino J."/>
            <person name="Pham C."/>
            <person name="Pham P."/>
            <person name="Pu L.-L."/>
            <person name="Puazo M."/>
            <person name="Raj R."/>
            <person name="Reid J."/>
            <person name="Rouhana J."/>
            <person name="Saada N."/>
            <person name="Shang Y."/>
            <person name="Simmons D."/>
            <person name="Thornton R."/>
            <person name="Warren J."/>
            <person name="Weissenberger G."/>
            <person name="Zhang J."/>
            <person name="Zhang L."/>
            <person name="Zhou C."/>
            <person name="Zhu D."/>
            <person name="Muzny D."/>
            <person name="Worley K."/>
            <person name="Gibbs R."/>
        </authorList>
    </citation>
    <scope>NUCLEOTIDE SEQUENCE [LARGE SCALE GENOMIC DNA]</scope>
    <source>
        <strain evidence="1 2">ATCC 33300</strain>
    </source>
</reference>
<dbReference type="Proteomes" id="UP000006241">
    <property type="component" value="Unassembled WGS sequence"/>
</dbReference>